<sequence length="71" mass="7563">MLQQLFRYLCARRPLAIGCMIIGSLLFVLASALQQAAAGSVPMLLLSIVLMVLGVAGQMLGLLAFMRGGKR</sequence>
<evidence type="ECO:0000313" key="3">
    <source>
        <dbReference type="Proteomes" id="UP000600877"/>
    </source>
</evidence>
<accession>A0ABQ2YQC4</accession>
<comment type="caution">
    <text evidence="2">The sequence shown here is derived from an EMBL/GenBank/DDBJ whole genome shotgun (WGS) entry which is preliminary data.</text>
</comment>
<proteinExistence type="predicted"/>
<dbReference type="Proteomes" id="UP000600877">
    <property type="component" value="Unassembled WGS sequence"/>
</dbReference>
<dbReference type="EMBL" id="BMYW01000004">
    <property type="protein sequence ID" value="GGX89044.1"/>
    <property type="molecule type" value="Genomic_DNA"/>
</dbReference>
<keyword evidence="3" id="KW-1185">Reference proteome</keyword>
<feature type="transmembrane region" description="Helical" evidence="1">
    <location>
        <begin position="15"/>
        <end position="37"/>
    </location>
</feature>
<evidence type="ECO:0000256" key="1">
    <source>
        <dbReference type="SAM" id="Phobius"/>
    </source>
</evidence>
<organism evidence="2 3">
    <name type="scientific">Vogesella alkaliphila</name>
    <dbReference type="NCBI Taxonomy" id="1193621"/>
    <lineage>
        <taxon>Bacteria</taxon>
        <taxon>Pseudomonadati</taxon>
        <taxon>Pseudomonadota</taxon>
        <taxon>Betaproteobacteria</taxon>
        <taxon>Neisseriales</taxon>
        <taxon>Chromobacteriaceae</taxon>
        <taxon>Vogesella</taxon>
    </lineage>
</organism>
<protein>
    <submittedName>
        <fullName evidence="2">Uncharacterized protein</fullName>
    </submittedName>
</protein>
<dbReference type="RefSeq" id="WP_189373627.1">
    <property type="nucleotide sequence ID" value="NZ_BMYW01000004.1"/>
</dbReference>
<keyword evidence="1" id="KW-1133">Transmembrane helix</keyword>
<feature type="transmembrane region" description="Helical" evidence="1">
    <location>
        <begin position="43"/>
        <end position="65"/>
    </location>
</feature>
<name>A0ABQ2YQC4_9NEIS</name>
<keyword evidence="1" id="KW-0812">Transmembrane</keyword>
<evidence type="ECO:0000313" key="2">
    <source>
        <dbReference type="EMBL" id="GGX89044.1"/>
    </source>
</evidence>
<keyword evidence="1" id="KW-0472">Membrane</keyword>
<gene>
    <name evidence="2" type="ORF">GCM10011290_16050</name>
</gene>
<reference evidence="3" key="1">
    <citation type="journal article" date="2019" name="Int. J. Syst. Evol. Microbiol.">
        <title>The Global Catalogue of Microorganisms (GCM) 10K type strain sequencing project: providing services to taxonomists for standard genome sequencing and annotation.</title>
        <authorList>
            <consortium name="The Broad Institute Genomics Platform"/>
            <consortium name="The Broad Institute Genome Sequencing Center for Infectious Disease"/>
            <person name="Wu L."/>
            <person name="Ma J."/>
        </authorList>
    </citation>
    <scope>NUCLEOTIDE SEQUENCE [LARGE SCALE GENOMIC DNA]</scope>
    <source>
        <strain evidence="3">KCTC 32041</strain>
    </source>
</reference>